<dbReference type="Gene3D" id="2.60.120.260">
    <property type="entry name" value="Galactose-binding domain-like"/>
    <property type="match status" value="1"/>
</dbReference>
<protein>
    <submittedName>
        <fullName evidence="2">Binary vegetative insecticidal protein</fullName>
    </submittedName>
</protein>
<dbReference type="Pfam" id="PF17476">
    <property type="entry name" value="Binary_toxB_3"/>
    <property type="match status" value="1"/>
</dbReference>
<dbReference type="Gene3D" id="2.60.120.240">
    <property type="entry name" value="Protective antigen, heptamerisation domain"/>
    <property type="match status" value="1"/>
</dbReference>
<dbReference type="PROSITE" id="PS51820">
    <property type="entry name" value="PA14"/>
    <property type="match status" value="1"/>
</dbReference>
<dbReference type="InterPro" id="IPR035331">
    <property type="entry name" value="Binary_toxB_3"/>
</dbReference>
<proteinExistence type="predicted"/>
<dbReference type="Pfam" id="PF17475">
    <property type="entry name" value="Binary_toxB_2"/>
    <property type="match status" value="1"/>
</dbReference>
<sequence length="996" mass="112057">MKKKLTSIITCTLLAPVVLQGNTDCIRAETPIKQVQNTQIKQEKKFDKTGLLGYYFKDNNFKDLVLIDSTHGSKLIYDQQAANSLLDKKQQEYHSIRWIGSIKSKETGDFTFELSDDEHATIEIDGKIISQKGKNKQVVHLEKDKLVSVKIEYQCNETINLDSNVFQSLKFFKKDSENKLYQMQQDELRNPEVSRKDTRVTLSKKGIKQTENIIDDEKVDDEKDSDDDLIPDNWEVDGYTIKRQSAVKWDDSFAEKGYQKYVSNPNRSHTTGDPYSDFEKAKMEVPSANAKEAFNPLVAAFPSVNVGLEQVIISKNQDMSHSVGSRTSNNWSYTNTEGASIEAGIGPKGLSFGVSANYQHSETVAKEWGYSTDDSLHLNEAQSAFLNANVRYHNVGTGAIYEVKPTTSFVLNRTTIGTIKAKDNTLALSLSPGESYPKRGQNGLAINTMDDFNASPIPLNKEQLDTYISNNSPILLETNQVEGKYAEVDGNGQIVIGGDWNGIRQEIENRTATIIVDTGKGVSEKKVAGKDYTKPEDKTPSLTLKDALKLAYPEEITEKDGLLYYNDTPIYESSVMTYLDENTAKEVKKQLNDKTGNFKDVSQLYEVKLTPKMNFTIKTASLYDGAEEDSSHRPIGTWSYTYNPKVDGNTGGKKYQSAHPSANVVLSLEAKEKLKKGNKYYLSLYMKADSDTAPTIEVKGEKSTITSKKIKLNNKGYQRVDILVENTNENPINQIYVHGDDKTKVSWDDITLTEISVIKNMKQGVKDEEVRKAHTFKSELIGGTGANKFMNQLTLHVNPLKDNQNKPIQFEYKVKDNGKDLGNKLYKPDQKGNITLNFLEYNNGRGIDRNHNIQVYAVYGGKEVKVSELNHYNISGLIYFRNDGEDGLPEPYGNIKFIFEGQSFEVPEYLWFKSDHNSTQWKIPYNANFASFNSNPNKVILKADVKESDDMNGDDTLAYLNDEYKSSSLNGEANFQGDETGSSVKIIYNIQKLGRK</sequence>
<dbReference type="Gene3D" id="2.60.40.1790">
    <property type="entry name" value="Fungal immunomodulatory protein Fve"/>
    <property type="match status" value="1"/>
</dbReference>
<evidence type="ECO:0000313" key="2">
    <source>
        <dbReference type="EMBL" id="ANP24201.1"/>
    </source>
</evidence>
<evidence type="ECO:0000259" key="1">
    <source>
        <dbReference type="PROSITE" id="PS51820"/>
    </source>
</evidence>
<dbReference type="InterPro" id="IPR015339">
    <property type="entry name" value="Immunomodulatory_FIP-Fve_fun"/>
</dbReference>
<accession>A0A1P8BJT2</accession>
<dbReference type="EMBL" id="KX118400">
    <property type="protein sequence ID" value="ANP24201.1"/>
    <property type="molecule type" value="Genomic_DNA"/>
</dbReference>
<dbReference type="Pfam" id="PF09259">
    <property type="entry name" value="Fve"/>
    <property type="match status" value="1"/>
</dbReference>
<dbReference type="GO" id="GO:0030246">
    <property type="term" value="F:carbohydrate binding"/>
    <property type="evidence" value="ECO:0007669"/>
    <property type="project" value="InterPro"/>
</dbReference>
<organism evidence="2">
    <name type="scientific">Bacillus thuringiensis</name>
    <dbReference type="NCBI Taxonomy" id="1428"/>
    <lineage>
        <taxon>Bacteria</taxon>
        <taxon>Bacillati</taxon>
        <taxon>Bacillota</taxon>
        <taxon>Bacilli</taxon>
        <taxon>Bacillales</taxon>
        <taxon>Bacillaceae</taxon>
        <taxon>Bacillus</taxon>
        <taxon>Bacillus cereus group</taxon>
    </lineage>
</organism>
<dbReference type="SUPFAM" id="SSF101542">
    <property type="entry name" value="Fungal immunomodulatory protein, FIP"/>
    <property type="match status" value="1"/>
</dbReference>
<name>A0A1P8BJT2_BACTU</name>
<dbReference type="GO" id="GO:0005576">
    <property type="term" value="C:extracellular region"/>
    <property type="evidence" value="ECO:0007669"/>
    <property type="project" value="InterPro"/>
</dbReference>
<feature type="domain" description="PA14" evidence="1">
    <location>
        <begin position="46"/>
        <end position="185"/>
    </location>
</feature>
<dbReference type="InterPro" id="IPR036344">
    <property type="entry name" value="FIP_sf"/>
</dbReference>
<dbReference type="PRINTS" id="PR01391">
    <property type="entry name" value="BINARYTOXINB"/>
</dbReference>
<dbReference type="Gene3D" id="3.10.20.110">
    <property type="match status" value="1"/>
</dbReference>
<dbReference type="InterPro" id="IPR037149">
    <property type="entry name" value="PA_heptamer_dom_sf"/>
</dbReference>
<dbReference type="Pfam" id="PF07691">
    <property type="entry name" value="PA14"/>
    <property type="match status" value="1"/>
</dbReference>
<dbReference type="GO" id="GO:0051260">
    <property type="term" value="P:protein homooligomerization"/>
    <property type="evidence" value="ECO:0007669"/>
    <property type="project" value="InterPro"/>
</dbReference>
<dbReference type="InterPro" id="IPR035088">
    <property type="entry name" value="PA_Ca-bd"/>
</dbReference>
<dbReference type="InterPro" id="IPR053742">
    <property type="entry name" value="Fungal_ImmunoLectin_sf"/>
</dbReference>
<dbReference type="SUPFAM" id="SSF56988">
    <property type="entry name" value="Anthrax protective antigen"/>
    <property type="match status" value="1"/>
</dbReference>
<dbReference type="InterPro" id="IPR003896">
    <property type="entry name" value="Bacterial_exotoxin_B"/>
</dbReference>
<reference evidence="2" key="1">
    <citation type="submission" date="2016-04" db="EMBL/GenBank/DDBJ databases">
        <authorList>
            <person name="Evans L.H."/>
            <person name="Alamgir A."/>
            <person name="Owens N."/>
            <person name="Weber N.D."/>
            <person name="Virtaneva K."/>
            <person name="Barbian K."/>
            <person name="Babar A."/>
            <person name="Rosenke K."/>
        </authorList>
    </citation>
    <scope>NUCLEOTIDE SEQUENCE</scope>
    <source>
        <strain evidence="2">E-SE10.2</strain>
    </source>
</reference>
<dbReference type="InterPro" id="IPR011658">
    <property type="entry name" value="PA14_dom"/>
</dbReference>
<dbReference type="Pfam" id="PF03495">
    <property type="entry name" value="Binary_toxB"/>
    <property type="match status" value="1"/>
</dbReference>
<dbReference type="Gene3D" id="3.90.182.10">
    <property type="entry name" value="Toxin - Anthrax Protective Antigen,domain 1"/>
    <property type="match status" value="1"/>
</dbReference>
<dbReference type="GO" id="GO:0002682">
    <property type="term" value="P:regulation of immune system process"/>
    <property type="evidence" value="ECO:0007669"/>
    <property type="project" value="InterPro"/>
</dbReference>
<dbReference type="InterPro" id="IPR027439">
    <property type="entry name" value="PA_heptamer_dom"/>
</dbReference>
<dbReference type="SMART" id="SM00758">
    <property type="entry name" value="PA14"/>
    <property type="match status" value="1"/>
</dbReference>
<dbReference type="AlphaFoldDB" id="A0A1P8BJT2"/>
<dbReference type="InterPro" id="IPR037524">
    <property type="entry name" value="PA14/GLEYA"/>
</dbReference>